<feature type="compositionally biased region" description="Basic and acidic residues" evidence="1">
    <location>
        <begin position="159"/>
        <end position="172"/>
    </location>
</feature>
<feature type="compositionally biased region" description="Basic and acidic residues" evidence="1">
    <location>
        <begin position="141"/>
        <end position="151"/>
    </location>
</feature>
<dbReference type="AlphaFoldDB" id="A0A813LXE0"/>
<organism evidence="3 4">
    <name type="scientific">Polarella glacialis</name>
    <name type="common">Dinoflagellate</name>
    <dbReference type="NCBI Taxonomy" id="89957"/>
    <lineage>
        <taxon>Eukaryota</taxon>
        <taxon>Sar</taxon>
        <taxon>Alveolata</taxon>
        <taxon>Dinophyceae</taxon>
        <taxon>Suessiales</taxon>
        <taxon>Suessiaceae</taxon>
        <taxon>Polarella</taxon>
    </lineage>
</organism>
<dbReference type="InterPro" id="IPR029071">
    <property type="entry name" value="Ubiquitin-like_domsf"/>
</dbReference>
<dbReference type="CDD" id="cd17039">
    <property type="entry name" value="Ubl_ubiquitin_like"/>
    <property type="match status" value="1"/>
</dbReference>
<gene>
    <name evidence="3" type="ORF">PGLA2088_LOCUS50264</name>
</gene>
<reference evidence="3" key="1">
    <citation type="submission" date="2021-02" db="EMBL/GenBank/DDBJ databases">
        <authorList>
            <person name="Dougan E. K."/>
            <person name="Rhodes N."/>
            <person name="Thang M."/>
            <person name="Chan C."/>
        </authorList>
    </citation>
    <scope>NUCLEOTIDE SEQUENCE</scope>
</reference>
<comment type="caution">
    <text evidence="3">The sequence shown here is derived from an EMBL/GenBank/DDBJ whole genome shotgun (WGS) entry which is preliminary data.</text>
</comment>
<evidence type="ECO:0000256" key="1">
    <source>
        <dbReference type="SAM" id="MobiDB-lite"/>
    </source>
</evidence>
<evidence type="ECO:0000313" key="3">
    <source>
        <dbReference type="EMBL" id="CAE8741008.1"/>
    </source>
</evidence>
<evidence type="ECO:0000259" key="2">
    <source>
        <dbReference type="PROSITE" id="PS50053"/>
    </source>
</evidence>
<name>A0A813LXE0_POLGL</name>
<feature type="region of interest" description="Disordered" evidence="1">
    <location>
        <begin position="141"/>
        <end position="172"/>
    </location>
</feature>
<sequence>MSAMSAETEELEPIGDEPWNAVQLRPVRAIYGEDMPSGGYVTKLAKSAHTALLKAALAAHLVVPEESLSLAYEGESLDESKTLKENGVSEPGPAARRAGTRVGITFMLADGTELGAARRRREALEQEAAVASQQRAEVERLQKEEAERARQQELAQKAEQQRLNEGEAEERRQAEARVAHRCVLRCAALGGSGGQELITATTATASEVAEQLCRELGMQRDAHHDGGLLLLFNGNPLQGRQTLGDAGVQSGDEVMYFWGEGGAAAA</sequence>
<dbReference type="InterPro" id="IPR000626">
    <property type="entry name" value="Ubiquitin-like_dom"/>
</dbReference>
<dbReference type="PROSITE" id="PS50053">
    <property type="entry name" value="UBIQUITIN_2"/>
    <property type="match status" value="2"/>
</dbReference>
<proteinExistence type="predicted"/>
<accession>A0A813LXE0</accession>
<dbReference type="SUPFAM" id="SSF54236">
    <property type="entry name" value="Ubiquitin-like"/>
    <property type="match status" value="1"/>
</dbReference>
<feature type="domain" description="Ubiquitin-like" evidence="2">
    <location>
        <begin position="202"/>
        <end position="263"/>
    </location>
</feature>
<protein>
    <recommendedName>
        <fullName evidence="2">Ubiquitin-like domain-containing protein</fullName>
    </recommendedName>
</protein>
<feature type="domain" description="Ubiquitin-like" evidence="2">
    <location>
        <begin position="50"/>
        <end position="90"/>
    </location>
</feature>
<dbReference type="Proteomes" id="UP000626109">
    <property type="component" value="Unassembled WGS sequence"/>
</dbReference>
<evidence type="ECO:0000313" key="4">
    <source>
        <dbReference type="Proteomes" id="UP000626109"/>
    </source>
</evidence>
<dbReference type="EMBL" id="CAJNNW010037346">
    <property type="protein sequence ID" value="CAE8741008.1"/>
    <property type="molecule type" value="Genomic_DNA"/>
</dbReference>